<evidence type="ECO:0000256" key="3">
    <source>
        <dbReference type="SAM" id="SignalP"/>
    </source>
</evidence>
<keyword evidence="3" id="KW-0732">Signal</keyword>
<dbReference type="InterPro" id="IPR000189">
    <property type="entry name" value="Transglyc_AS"/>
</dbReference>
<dbReference type="Pfam" id="PF01464">
    <property type="entry name" value="SLT"/>
    <property type="match status" value="1"/>
</dbReference>
<name>A0A2R8BC90_9RHOB</name>
<reference evidence="5 6" key="1">
    <citation type="submission" date="2018-03" db="EMBL/GenBank/DDBJ databases">
        <authorList>
            <person name="Keele B.F."/>
        </authorList>
    </citation>
    <scope>NUCLEOTIDE SEQUENCE [LARGE SCALE GENOMIC DNA]</scope>
    <source>
        <strain evidence="5 6">CECT 8599</strain>
    </source>
</reference>
<dbReference type="EMBL" id="OMOR01000001">
    <property type="protein sequence ID" value="SPH20547.1"/>
    <property type="molecule type" value="Genomic_DNA"/>
</dbReference>
<dbReference type="CDD" id="cd00254">
    <property type="entry name" value="LT-like"/>
    <property type="match status" value="1"/>
</dbReference>
<keyword evidence="5" id="KW-0456">Lyase</keyword>
<dbReference type="OrthoDB" id="9815002at2"/>
<dbReference type="Proteomes" id="UP000244880">
    <property type="component" value="Unassembled WGS sequence"/>
</dbReference>
<sequence length="271" mass="28291">MKNSKIAISALALACVASFCVADTPKPFPEFSAKRVKPPKSGAKRITIQIDPAAQAPKAPEASATITPSGAVSVPAGSYAWFWDKVSPDAAKTGPGRLDVAMRTLAANGTVPSPRLQQMQTIAQARGIDILKSTIDTDVSPALVLAVMTVESAGDPDAESGAGAQGLMQLMPDTAARFGVTDSFQPGANILGGVKYLNWLMQEFERDPILVLAGYNAGEGNVRKHGGVPPFAETRDYVPKVLAAFQVARGLCLTPPELVTDGCVFAALNAK</sequence>
<protein>
    <submittedName>
        <fullName evidence="5">Soluble lytic murein transglycosylase</fullName>
        <ecNumber evidence="5">4.2.2.-</ecNumber>
    </submittedName>
</protein>
<feature type="domain" description="Transglycosylase SLT" evidence="4">
    <location>
        <begin position="137"/>
        <end position="227"/>
    </location>
</feature>
<accession>A0A2R8BC90</accession>
<evidence type="ECO:0000256" key="1">
    <source>
        <dbReference type="ARBA" id="ARBA00007734"/>
    </source>
</evidence>
<proteinExistence type="inferred from homology"/>
<evidence type="ECO:0000259" key="4">
    <source>
        <dbReference type="Pfam" id="PF01464"/>
    </source>
</evidence>
<dbReference type="PROSITE" id="PS00922">
    <property type="entry name" value="TRANSGLYCOSYLASE"/>
    <property type="match status" value="1"/>
</dbReference>
<evidence type="ECO:0000313" key="5">
    <source>
        <dbReference type="EMBL" id="SPH20547.1"/>
    </source>
</evidence>
<dbReference type="EC" id="4.2.2.-" evidence="5"/>
<comment type="similarity">
    <text evidence="1">Belongs to the transglycosylase Slt family.</text>
</comment>
<evidence type="ECO:0000313" key="6">
    <source>
        <dbReference type="Proteomes" id="UP000244880"/>
    </source>
</evidence>
<dbReference type="InterPro" id="IPR008258">
    <property type="entry name" value="Transglycosylase_SLT_dom_1"/>
</dbReference>
<dbReference type="SUPFAM" id="SSF53955">
    <property type="entry name" value="Lysozyme-like"/>
    <property type="match status" value="1"/>
</dbReference>
<gene>
    <name evidence="5" type="primary">slt_1</name>
    <name evidence="5" type="ORF">ASD8599_01284</name>
</gene>
<organism evidence="5 6">
    <name type="scientific">Ascidiaceihabitans donghaensis</name>
    <dbReference type="NCBI Taxonomy" id="1510460"/>
    <lineage>
        <taxon>Bacteria</taxon>
        <taxon>Pseudomonadati</taxon>
        <taxon>Pseudomonadota</taxon>
        <taxon>Alphaproteobacteria</taxon>
        <taxon>Rhodobacterales</taxon>
        <taxon>Paracoccaceae</taxon>
        <taxon>Ascidiaceihabitans</taxon>
    </lineage>
</organism>
<keyword evidence="6" id="KW-1185">Reference proteome</keyword>
<dbReference type="RefSeq" id="WP_108827746.1">
    <property type="nucleotide sequence ID" value="NZ_OMOR01000001.1"/>
</dbReference>
<dbReference type="GO" id="GO:0008933">
    <property type="term" value="F:peptidoglycan lytic transglycosylase activity"/>
    <property type="evidence" value="ECO:0007669"/>
    <property type="project" value="InterPro"/>
</dbReference>
<dbReference type="PANTHER" id="PTHR37423">
    <property type="entry name" value="SOLUBLE LYTIC MUREIN TRANSGLYCOSYLASE-RELATED"/>
    <property type="match status" value="1"/>
</dbReference>
<dbReference type="PANTHER" id="PTHR37423:SF2">
    <property type="entry name" value="MEMBRANE-BOUND LYTIC MUREIN TRANSGLYCOSYLASE C"/>
    <property type="match status" value="1"/>
</dbReference>
<dbReference type="AlphaFoldDB" id="A0A2R8BC90"/>
<dbReference type="GO" id="GO:0016020">
    <property type="term" value="C:membrane"/>
    <property type="evidence" value="ECO:0007669"/>
    <property type="project" value="InterPro"/>
</dbReference>
<feature type="signal peptide" evidence="3">
    <location>
        <begin position="1"/>
        <end position="22"/>
    </location>
</feature>
<comment type="similarity">
    <text evidence="2">Belongs to the virb1 family.</text>
</comment>
<dbReference type="GO" id="GO:0000270">
    <property type="term" value="P:peptidoglycan metabolic process"/>
    <property type="evidence" value="ECO:0007669"/>
    <property type="project" value="InterPro"/>
</dbReference>
<dbReference type="Gene3D" id="1.10.530.10">
    <property type="match status" value="1"/>
</dbReference>
<dbReference type="InterPro" id="IPR023346">
    <property type="entry name" value="Lysozyme-like_dom_sf"/>
</dbReference>
<feature type="chain" id="PRO_5015355650" evidence="3">
    <location>
        <begin position="23"/>
        <end position="271"/>
    </location>
</feature>
<evidence type="ECO:0000256" key="2">
    <source>
        <dbReference type="ARBA" id="ARBA00009387"/>
    </source>
</evidence>